<accession>A0A2G1WJP9</accession>
<feature type="domain" description="Amidohydrolase-related" evidence="1">
    <location>
        <begin position="119"/>
        <end position="267"/>
    </location>
</feature>
<proteinExistence type="predicted"/>
<dbReference type="RefSeq" id="WP_099254941.1">
    <property type="nucleotide sequence ID" value="NZ_NHOA01000043.1"/>
</dbReference>
<dbReference type="OrthoDB" id="259294at2157"/>
<gene>
    <name evidence="2" type="ORF">DJ69_06835</name>
</gene>
<organism evidence="2 3">
    <name type="scientific">Halorubrum persicum</name>
    <dbReference type="NCBI Taxonomy" id="1383844"/>
    <lineage>
        <taxon>Archaea</taxon>
        <taxon>Methanobacteriati</taxon>
        <taxon>Methanobacteriota</taxon>
        <taxon>Stenosarchaea group</taxon>
        <taxon>Halobacteria</taxon>
        <taxon>Halobacteriales</taxon>
        <taxon>Haloferacaceae</taxon>
        <taxon>Halorubrum</taxon>
    </lineage>
</organism>
<dbReference type="SUPFAM" id="SSF51556">
    <property type="entry name" value="Metallo-dependent hydrolases"/>
    <property type="match status" value="1"/>
</dbReference>
<evidence type="ECO:0000259" key="1">
    <source>
        <dbReference type="Pfam" id="PF04909"/>
    </source>
</evidence>
<keyword evidence="3" id="KW-1185">Reference proteome</keyword>
<dbReference type="AlphaFoldDB" id="A0A2G1WJP9"/>
<reference evidence="2 3" key="1">
    <citation type="journal article" date="2014" name="Front. Microbiol.">
        <title>Population and genomic analysis of the genus Halorubrum.</title>
        <authorList>
            <person name="Fullmer M.S."/>
            <person name="Soucy S.M."/>
            <person name="Swithers K.S."/>
            <person name="Makkay A.M."/>
            <person name="Wheeler R."/>
            <person name="Ventosa A."/>
            <person name="Gogarten J.P."/>
            <person name="Papke R.T."/>
        </authorList>
    </citation>
    <scope>NUCLEOTIDE SEQUENCE [LARGE SCALE GENOMIC DNA]</scope>
    <source>
        <strain evidence="2 3">C49</strain>
    </source>
</reference>
<dbReference type="Gene3D" id="3.20.20.140">
    <property type="entry name" value="Metal-dependent hydrolases"/>
    <property type="match status" value="1"/>
</dbReference>
<comment type="caution">
    <text evidence="2">The sequence shown here is derived from an EMBL/GenBank/DDBJ whole genome shotgun (WGS) entry which is preliminary data.</text>
</comment>
<dbReference type="InterPro" id="IPR006680">
    <property type="entry name" value="Amidohydro-rel"/>
</dbReference>
<dbReference type="EMBL" id="NHOA01000043">
    <property type="protein sequence ID" value="PHQ39210.1"/>
    <property type="molecule type" value="Genomic_DNA"/>
</dbReference>
<evidence type="ECO:0000313" key="3">
    <source>
        <dbReference type="Proteomes" id="UP000222824"/>
    </source>
</evidence>
<dbReference type="Proteomes" id="UP000222824">
    <property type="component" value="Unassembled WGS sequence"/>
</dbReference>
<dbReference type="InterPro" id="IPR032466">
    <property type="entry name" value="Metal_Hydrolase"/>
</dbReference>
<sequence>MLGLEHDFRIVDTRATLDPDESSVATHGRDISPELLEREMLQAGVVRAVASPGRRAPEQSYLRANNAVARLSIDRPFVAFARLNGPRDPGSGPVSAVRNLRAERDDHHARPDDVEQYSYDDRFHGFTLVPHVDGLPNEDVLTRLEAADLPVIVHAGTEFPPAAVERELLDYDISIVLASFGGYPLDADLMNETLDLLAEYDRLYVETSAVRYREVLERGVLEHPDRVLFGSGAPDVHPNVGVMEVLTLDVSEDLMRRVFAKNPARLIPALAEGADV</sequence>
<name>A0A2G1WJP9_9EURY</name>
<keyword evidence="2" id="KW-0378">Hydrolase</keyword>
<dbReference type="Pfam" id="PF04909">
    <property type="entry name" value="Amidohydro_2"/>
    <property type="match status" value="1"/>
</dbReference>
<dbReference type="GO" id="GO:0016787">
    <property type="term" value="F:hydrolase activity"/>
    <property type="evidence" value="ECO:0007669"/>
    <property type="project" value="UniProtKB-KW"/>
</dbReference>
<protein>
    <submittedName>
        <fullName evidence="2">Amidohydrolase</fullName>
    </submittedName>
</protein>
<evidence type="ECO:0000313" key="2">
    <source>
        <dbReference type="EMBL" id="PHQ39210.1"/>
    </source>
</evidence>